<dbReference type="GO" id="GO:0016020">
    <property type="term" value="C:membrane"/>
    <property type="evidence" value="ECO:0007669"/>
    <property type="project" value="UniProtKB-SubCell"/>
</dbReference>
<evidence type="ECO:0000256" key="10">
    <source>
        <dbReference type="ARBA" id="ARBA00022989"/>
    </source>
</evidence>
<evidence type="ECO:0000259" key="13">
    <source>
        <dbReference type="Pfam" id="PF02434"/>
    </source>
</evidence>
<feature type="domain" description="Fringe-like glycosyltransferase" evidence="13">
    <location>
        <begin position="82"/>
        <end position="276"/>
    </location>
</feature>
<evidence type="ECO:0000256" key="5">
    <source>
        <dbReference type="ARBA" id="ARBA00022676"/>
    </source>
</evidence>
<organism evidence="14 15">
    <name type="scientific">Mesorhabditis spiculigera</name>
    <dbReference type="NCBI Taxonomy" id="96644"/>
    <lineage>
        <taxon>Eukaryota</taxon>
        <taxon>Metazoa</taxon>
        <taxon>Ecdysozoa</taxon>
        <taxon>Nematoda</taxon>
        <taxon>Chromadorea</taxon>
        <taxon>Rhabditida</taxon>
        <taxon>Rhabditina</taxon>
        <taxon>Rhabditomorpha</taxon>
        <taxon>Rhabditoidea</taxon>
        <taxon>Rhabditidae</taxon>
        <taxon>Mesorhabditinae</taxon>
        <taxon>Mesorhabditis</taxon>
    </lineage>
</organism>
<keyword evidence="5" id="KW-0328">Glycosyltransferase</keyword>
<dbReference type="AlphaFoldDB" id="A0AA36CB83"/>
<keyword evidence="8" id="KW-0547">Nucleotide-binding</keyword>
<evidence type="ECO:0000256" key="9">
    <source>
        <dbReference type="ARBA" id="ARBA00022968"/>
    </source>
</evidence>
<evidence type="ECO:0000256" key="7">
    <source>
        <dbReference type="ARBA" id="ARBA00022692"/>
    </source>
</evidence>
<evidence type="ECO:0000256" key="12">
    <source>
        <dbReference type="SAM" id="MobiDB-lite"/>
    </source>
</evidence>
<dbReference type="GO" id="GO:0000166">
    <property type="term" value="F:nucleotide binding"/>
    <property type="evidence" value="ECO:0007669"/>
    <property type="project" value="UniProtKB-KW"/>
</dbReference>
<dbReference type="EC" id="2.4.1.122" evidence="4"/>
<keyword evidence="9" id="KW-0735">Signal-anchor</keyword>
<dbReference type="Proteomes" id="UP001177023">
    <property type="component" value="Unassembled WGS sequence"/>
</dbReference>
<comment type="caution">
    <text evidence="14">The sequence shown here is derived from an EMBL/GenBank/DDBJ whole genome shotgun (WGS) entry which is preliminary data.</text>
</comment>
<comment type="subcellular location">
    <subcellularLocation>
        <location evidence="1">Membrane</location>
        <topology evidence="1">Single-pass type II membrane protein</topology>
    </subcellularLocation>
</comment>
<evidence type="ECO:0000313" key="14">
    <source>
        <dbReference type="EMBL" id="CAJ0565154.1"/>
    </source>
</evidence>
<evidence type="ECO:0000256" key="1">
    <source>
        <dbReference type="ARBA" id="ARBA00004606"/>
    </source>
</evidence>
<gene>
    <name evidence="14" type="ORF">MSPICULIGERA_LOCUS3811</name>
</gene>
<dbReference type="PANTHER" id="PTHR23033">
    <property type="entry name" value="BETA1,3-GALACTOSYLTRANSFERASE"/>
    <property type="match status" value="1"/>
</dbReference>
<evidence type="ECO:0000256" key="11">
    <source>
        <dbReference type="ARBA" id="ARBA00023136"/>
    </source>
</evidence>
<evidence type="ECO:0000313" key="15">
    <source>
        <dbReference type="Proteomes" id="UP001177023"/>
    </source>
</evidence>
<feature type="region of interest" description="Disordered" evidence="12">
    <location>
        <begin position="35"/>
        <end position="56"/>
    </location>
</feature>
<comment type="similarity">
    <text evidence="3">Belongs to the glycosyltransferase 31 family. Beta3-Gal-T subfamily.</text>
</comment>
<reference evidence="14" key="1">
    <citation type="submission" date="2023-06" db="EMBL/GenBank/DDBJ databases">
        <authorList>
            <person name="Delattre M."/>
        </authorList>
    </citation>
    <scope>NUCLEOTIDE SEQUENCE</scope>
    <source>
        <strain evidence="14">AF72</strain>
    </source>
</reference>
<dbReference type="InterPro" id="IPR003378">
    <property type="entry name" value="Fringe-like_glycosylTrfase"/>
</dbReference>
<dbReference type="GO" id="GO:0016263">
    <property type="term" value="F:glycoprotein-N-acetylgalactosamine 3-beta-galactosyltransferase activity"/>
    <property type="evidence" value="ECO:0007669"/>
    <property type="project" value="UniProtKB-EC"/>
</dbReference>
<keyword evidence="10" id="KW-1133">Transmembrane helix</keyword>
<protein>
    <recommendedName>
        <fullName evidence="4">N-acetylgalactosaminide beta-1,3-galactosyltransferase</fullName>
        <ecNumber evidence="4">2.4.1.122</ecNumber>
    </recommendedName>
</protein>
<evidence type="ECO:0000256" key="2">
    <source>
        <dbReference type="ARBA" id="ARBA00004922"/>
    </source>
</evidence>
<dbReference type="InterPro" id="IPR026050">
    <property type="entry name" value="C1GALT1/C1GALT1_chp1"/>
</dbReference>
<proteinExistence type="inferred from homology"/>
<name>A0AA36CB83_9BILA</name>
<keyword evidence="11" id="KW-0472">Membrane</keyword>
<sequence length="330" mass="37594">MGWFTGIRRYLLVGLCCLVVLCVFSPFRGKLSSAQQLPPAQRQPAPPAPPPTKNPAIARRISADKGQQKPPDGYGDGKSWPKLFCMINTIPKNHATRVTAVFETWAPHCDEHIFMTTARVLEKKATAAKRGQKRVKKPTFWVYDFSHLGNRTKPHDSKEWLWDRMRAAFKRVHQEKLNDFDWFLKADDDTFVIVENLKEFLTRLDPDIPYFVLQRHWLLEDGRDPNQIYGSGGAGYILSRAAVKKFIEIMPKASECRQGSYKHEDTEIGECLRNANVTFIDAADPSGRHSMLPINFGHLLSPLDGHGVAWAQETSILPLDKKKRRIMKTS</sequence>
<keyword evidence="15" id="KW-1185">Reference proteome</keyword>
<evidence type="ECO:0000256" key="6">
    <source>
        <dbReference type="ARBA" id="ARBA00022679"/>
    </source>
</evidence>
<feature type="non-terminal residue" evidence="14">
    <location>
        <position position="1"/>
    </location>
</feature>
<dbReference type="EMBL" id="CATQJA010000995">
    <property type="protein sequence ID" value="CAJ0565154.1"/>
    <property type="molecule type" value="Genomic_DNA"/>
</dbReference>
<evidence type="ECO:0000256" key="4">
    <source>
        <dbReference type="ARBA" id="ARBA00012557"/>
    </source>
</evidence>
<accession>A0AA36CB83</accession>
<keyword evidence="6" id="KW-0808">Transferase</keyword>
<comment type="pathway">
    <text evidence="2">Protein modification; protein glycosylation.</text>
</comment>
<feature type="compositionally biased region" description="Pro residues" evidence="12">
    <location>
        <begin position="44"/>
        <end position="53"/>
    </location>
</feature>
<keyword evidence="7" id="KW-0812">Transmembrane</keyword>
<evidence type="ECO:0000256" key="3">
    <source>
        <dbReference type="ARBA" id="ARBA00006462"/>
    </source>
</evidence>
<evidence type="ECO:0000256" key="8">
    <source>
        <dbReference type="ARBA" id="ARBA00022741"/>
    </source>
</evidence>
<dbReference type="Pfam" id="PF02434">
    <property type="entry name" value="Fringe"/>
    <property type="match status" value="1"/>
</dbReference>
<dbReference type="Gene3D" id="3.90.550.50">
    <property type="match status" value="1"/>
</dbReference>